<evidence type="ECO:0000256" key="1">
    <source>
        <dbReference type="SAM" id="MobiDB-lite"/>
    </source>
</evidence>
<proteinExistence type="predicted"/>
<dbReference type="InterPro" id="IPR014752">
    <property type="entry name" value="Arrestin-like_C"/>
</dbReference>
<sequence length="478" mass="52456">MSASFRYSTASVNTIATALPLYAINDGRPPTYASFGIPHNSARADSRQALPSRLDGEPGTTHHLELRQHKGQPPWVTVEFSSHAHKETDVPHFCSGSTIKGSVSLVPYAFKNTRSISLQIRGRLVENPNRNISSTAIPPRSSTFCSTNEVLWSKSLAPIHPNSSGNCKIPFEVAFPSKMSPSPGAINTSPGLPPSFEEEICAVQVKYEITWLVEKAGLFKSVSRLHTQARYTPLVTPAPFTMLRQVAYHNGLPVPDYLADPDGWKNVSFAHFGKLSGKEMVVNGTLRLPKPLCYTRGYQVPICLEVVLQSPTDRDPGALFDVHLRRVVRLLKPGVTSKKPTDDEIARVDVRVGDVKWQREHREGQSVRLDGELYVHELLQPSCSLPISGIEYYVSVEPRRGVDWVLSHTSRTNALLQEPVEVASQLPSGPCPPSPVDSANRANWLRDPAGALGGQTGTGQPSISCLPTRSDGHSWTWV</sequence>
<evidence type="ECO:0000313" key="3">
    <source>
        <dbReference type="Proteomes" id="UP000054007"/>
    </source>
</evidence>
<reference evidence="2 3" key="1">
    <citation type="journal article" date="2015" name="Fungal Genet. Biol.">
        <title>Evolution of novel wood decay mechanisms in Agaricales revealed by the genome sequences of Fistulina hepatica and Cylindrobasidium torrendii.</title>
        <authorList>
            <person name="Floudas D."/>
            <person name="Held B.W."/>
            <person name="Riley R."/>
            <person name="Nagy L.G."/>
            <person name="Koehler G."/>
            <person name="Ransdell A.S."/>
            <person name="Younus H."/>
            <person name="Chow J."/>
            <person name="Chiniquy J."/>
            <person name="Lipzen A."/>
            <person name="Tritt A."/>
            <person name="Sun H."/>
            <person name="Haridas S."/>
            <person name="LaButti K."/>
            <person name="Ohm R.A."/>
            <person name="Kues U."/>
            <person name="Blanchette R.A."/>
            <person name="Grigoriev I.V."/>
            <person name="Minto R.E."/>
            <person name="Hibbett D.S."/>
        </authorList>
    </citation>
    <scope>NUCLEOTIDE SEQUENCE [LARGE SCALE GENOMIC DNA]</scope>
    <source>
        <strain evidence="2 3">FP15055 ss-10</strain>
    </source>
</reference>
<dbReference type="OrthoDB" id="3262423at2759"/>
<evidence type="ECO:0000313" key="2">
    <source>
        <dbReference type="EMBL" id="KIY73947.1"/>
    </source>
</evidence>
<keyword evidence="3" id="KW-1185">Reference proteome</keyword>
<evidence type="ECO:0008006" key="4">
    <source>
        <dbReference type="Google" id="ProtNLM"/>
    </source>
</evidence>
<dbReference type="Proteomes" id="UP000054007">
    <property type="component" value="Unassembled WGS sequence"/>
</dbReference>
<accession>A0A0D7BU51</accession>
<gene>
    <name evidence="2" type="ORF">CYLTODRAFT_406330</name>
</gene>
<name>A0A0D7BU51_9AGAR</name>
<feature type="region of interest" description="Disordered" evidence="1">
    <location>
        <begin position="447"/>
        <end position="478"/>
    </location>
</feature>
<dbReference type="Gene3D" id="2.60.40.640">
    <property type="match status" value="1"/>
</dbReference>
<dbReference type="EMBL" id="KN880433">
    <property type="protein sequence ID" value="KIY73947.1"/>
    <property type="molecule type" value="Genomic_DNA"/>
</dbReference>
<dbReference type="AlphaFoldDB" id="A0A0D7BU51"/>
<organism evidence="2 3">
    <name type="scientific">Cylindrobasidium torrendii FP15055 ss-10</name>
    <dbReference type="NCBI Taxonomy" id="1314674"/>
    <lineage>
        <taxon>Eukaryota</taxon>
        <taxon>Fungi</taxon>
        <taxon>Dikarya</taxon>
        <taxon>Basidiomycota</taxon>
        <taxon>Agaricomycotina</taxon>
        <taxon>Agaricomycetes</taxon>
        <taxon>Agaricomycetidae</taxon>
        <taxon>Agaricales</taxon>
        <taxon>Marasmiineae</taxon>
        <taxon>Physalacriaceae</taxon>
        <taxon>Cylindrobasidium</taxon>
    </lineage>
</organism>
<protein>
    <recommendedName>
        <fullName evidence="4">Arrestin-like N-terminal domain-containing protein</fullName>
    </recommendedName>
</protein>